<dbReference type="InterPro" id="IPR036515">
    <property type="entry name" value="Transposase_17_sf"/>
</dbReference>
<evidence type="ECO:0000313" key="3">
    <source>
        <dbReference type="Proteomes" id="UP000319852"/>
    </source>
</evidence>
<dbReference type="Gene3D" id="3.30.70.1290">
    <property type="entry name" value="Transposase IS200-like"/>
    <property type="match status" value="1"/>
</dbReference>
<keyword evidence="3" id="KW-1185">Reference proteome</keyword>
<evidence type="ECO:0000313" key="2">
    <source>
        <dbReference type="EMBL" id="QDS99171.1"/>
    </source>
</evidence>
<name>A0A517MWB2_9BACT</name>
<dbReference type="SMART" id="SM01321">
    <property type="entry name" value="Y1_Tnp"/>
    <property type="match status" value="1"/>
</dbReference>
<dbReference type="PANTHER" id="PTHR33360">
    <property type="entry name" value="TRANSPOSASE FOR INSERTION SEQUENCE ELEMENT IS200"/>
    <property type="match status" value="1"/>
</dbReference>
<dbReference type="NCBIfam" id="NF033573">
    <property type="entry name" value="transpos_IS200"/>
    <property type="match status" value="1"/>
</dbReference>
<feature type="domain" description="Transposase IS200-like" evidence="1">
    <location>
        <begin position="3"/>
        <end position="111"/>
    </location>
</feature>
<organism evidence="2 3">
    <name type="scientific">Adhaeretor mobilis</name>
    <dbReference type="NCBI Taxonomy" id="1930276"/>
    <lineage>
        <taxon>Bacteria</taxon>
        <taxon>Pseudomonadati</taxon>
        <taxon>Planctomycetota</taxon>
        <taxon>Planctomycetia</taxon>
        <taxon>Pirellulales</taxon>
        <taxon>Lacipirellulaceae</taxon>
        <taxon>Adhaeretor</taxon>
    </lineage>
</organism>
<sequence>MIVPKYRRRKFYGSLRVEIGKILRQVCQQKEVELVEAKAMPDHVHLLLSIPPMVSIANTVVFLKGKSAIRINRDLEKVKGSLYGRSFWSRGYCVSTVGLDEVMIKEYIQNQEKHERDGERGLFDLE</sequence>
<dbReference type="SUPFAM" id="SSF143422">
    <property type="entry name" value="Transposase IS200-like"/>
    <property type="match status" value="1"/>
</dbReference>
<dbReference type="PANTHER" id="PTHR33360:SF2">
    <property type="entry name" value="TRANSPOSASE FOR INSERTION SEQUENCE ELEMENT IS200"/>
    <property type="match status" value="1"/>
</dbReference>
<dbReference type="Proteomes" id="UP000319852">
    <property type="component" value="Chromosome"/>
</dbReference>
<dbReference type="GO" id="GO:0004803">
    <property type="term" value="F:transposase activity"/>
    <property type="evidence" value="ECO:0007669"/>
    <property type="project" value="InterPro"/>
</dbReference>
<protein>
    <submittedName>
        <fullName evidence="2">Transposase IS200 like protein</fullName>
    </submittedName>
</protein>
<gene>
    <name evidence="2" type="ORF">HG15A2_24630</name>
</gene>
<dbReference type="KEGG" id="amob:HG15A2_24630"/>
<dbReference type="InterPro" id="IPR002686">
    <property type="entry name" value="Transposase_17"/>
</dbReference>
<proteinExistence type="predicted"/>
<dbReference type="Pfam" id="PF01797">
    <property type="entry name" value="Y1_Tnp"/>
    <property type="match status" value="1"/>
</dbReference>
<evidence type="ECO:0000259" key="1">
    <source>
        <dbReference type="SMART" id="SM01321"/>
    </source>
</evidence>
<reference evidence="2 3" key="1">
    <citation type="submission" date="2019-02" db="EMBL/GenBank/DDBJ databases">
        <title>Deep-cultivation of Planctomycetes and their phenomic and genomic characterization uncovers novel biology.</title>
        <authorList>
            <person name="Wiegand S."/>
            <person name="Jogler M."/>
            <person name="Boedeker C."/>
            <person name="Pinto D."/>
            <person name="Vollmers J."/>
            <person name="Rivas-Marin E."/>
            <person name="Kohn T."/>
            <person name="Peeters S.H."/>
            <person name="Heuer A."/>
            <person name="Rast P."/>
            <person name="Oberbeckmann S."/>
            <person name="Bunk B."/>
            <person name="Jeske O."/>
            <person name="Meyerdierks A."/>
            <person name="Storesund J.E."/>
            <person name="Kallscheuer N."/>
            <person name="Luecker S."/>
            <person name="Lage O.M."/>
            <person name="Pohl T."/>
            <person name="Merkel B.J."/>
            <person name="Hornburger P."/>
            <person name="Mueller R.-W."/>
            <person name="Bruemmer F."/>
            <person name="Labrenz M."/>
            <person name="Spormann A.M."/>
            <person name="Op den Camp H."/>
            <person name="Overmann J."/>
            <person name="Amann R."/>
            <person name="Jetten M.S.M."/>
            <person name="Mascher T."/>
            <person name="Medema M.H."/>
            <person name="Devos D.P."/>
            <person name="Kaster A.-K."/>
            <person name="Ovreas L."/>
            <person name="Rohde M."/>
            <person name="Galperin M.Y."/>
            <person name="Jogler C."/>
        </authorList>
    </citation>
    <scope>NUCLEOTIDE SEQUENCE [LARGE SCALE GENOMIC DNA]</scope>
    <source>
        <strain evidence="2 3">HG15A2</strain>
    </source>
</reference>
<dbReference type="AlphaFoldDB" id="A0A517MWB2"/>
<dbReference type="GO" id="GO:0006313">
    <property type="term" value="P:DNA transposition"/>
    <property type="evidence" value="ECO:0007669"/>
    <property type="project" value="InterPro"/>
</dbReference>
<accession>A0A517MWB2</accession>
<dbReference type="GO" id="GO:0003677">
    <property type="term" value="F:DNA binding"/>
    <property type="evidence" value="ECO:0007669"/>
    <property type="project" value="InterPro"/>
</dbReference>
<dbReference type="EMBL" id="CP036263">
    <property type="protein sequence ID" value="QDS99171.1"/>
    <property type="molecule type" value="Genomic_DNA"/>
</dbReference>